<sequence>MHKYDEKQASLERIKQHLTGRLSLLKSDEEERLACALSEKEAAYEAEVEKKSTKAQKQMGEIMANLKMARERISNEKETARREDIELLEKRLEDDKKISEYQEQKLVLKKEDAKKLAETYLEQML</sequence>
<keyword evidence="3" id="KW-1185">Reference proteome</keyword>
<organism evidence="2 3">
    <name type="scientific">Protopolystoma xenopodis</name>
    <dbReference type="NCBI Taxonomy" id="117903"/>
    <lineage>
        <taxon>Eukaryota</taxon>
        <taxon>Metazoa</taxon>
        <taxon>Spiralia</taxon>
        <taxon>Lophotrochozoa</taxon>
        <taxon>Platyhelminthes</taxon>
        <taxon>Monogenea</taxon>
        <taxon>Polyopisthocotylea</taxon>
        <taxon>Polystomatidea</taxon>
        <taxon>Polystomatidae</taxon>
        <taxon>Protopolystoma</taxon>
    </lineage>
</organism>
<gene>
    <name evidence="2" type="ORF">PXEA_LOCUS34129</name>
</gene>
<reference evidence="2" key="1">
    <citation type="submission" date="2018-11" db="EMBL/GenBank/DDBJ databases">
        <authorList>
            <consortium name="Pathogen Informatics"/>
        </authorList>
    </citation>
    <scope>NUCLEOTIDE SEQUENCE</scope>
</reference>
<keyword evidence="1" id="KW-0175">Coiled coil</keyword>
<comment type="caution">
    <text evidence="2">The sequence shown here is derived from an EMBL/GenBank/DDBJ whole genome shotgun (WGS) entry which is preliminary data.</text>
</comment>
<protein>
    <submittedName>
        <fullName evidence="2">Uncharacterized protein</fullName>
    </submittedName>
</protein>
<feature type="coiled-coil region" evidence="1">
    <location>
        <begin position="63"/>
        <end position="95"/>
    </location>
</feature>
<evidence type="ECO:0000313" key="2">
    <source>
        <dbReference type="EMBL" id="VEL40689.1"/>
    </source>
</evidence>
<proteinExistence type="predicted"/>
<dbReference type="Proteomes" id="UP000784294">
    <property type="component" value="Unassembled WGS sequence"/>
</dbReference>
<dbReference type="EMBL" id="CAAALY010266001">
    <property type="protein sequence ID" value="VEL40689.1"/>
    <property type="molecule type" value="Genomic_DNA"/>
</dbReference>
<dbReference type="AlphaFoldDB" id="A0A3S5BUK8"/>
<evidence type="ECO:0000256" key="1">
    <source>
        <dbReference type="SAM" id="Coils"/>
    </source>
</evidence>
<accession>A0A3S5BUK8</accession>
<evidence type="ECO:0000313" key="3">
    <source>
        <dbReference type="Proteomes" id="UP000784294"/>
    </source>
</evidence>
<name>A0A3S5BUK8_9PLAT</name>